<feature type="domain" description="TonB-dependent receptor-like beta-barrel" evidence="14">
    <location>
        <begin position="281"/>
        <end position="754"/>
    </location>
</feature>
<dbReference type="Gene3D" id="2.40.170.20">
    <property type="entry name" value="TonB-dependent receptor, beta-barrel domain"/>
    <property type="match status" value="1"/>
</dbReference>
<proteinExistence type="inferred from homology"/>
<keyword evidence="4" id="KW-0410">Iron transport</keyword>
<keyword evidence="10 11" id="KW-0998">Cell outer membrane</keyword>
<dbReference type="InterPro" id="IPR039426">
    <property type="entry name" value="TonB-dep_rcpt-like"/>
</dbReference>
<reference evidence="16 17" key="1">
    <citation type="submission" date="2023-03" db="EMBL/GenBank/DDBJ databases">
        <title>Altererythrobacter sp. CAU 1644 isolated from sand.</title>
        <authorList>
            <person name="Kim W."/>
        </authorList>
    </citation>
    <scope>NUCLEOTIDE SEQUENCE [LARGE SCALE GENOMIC DNA]</scope>
    <source>
        <strain evidence="16 17">CAU 1644</strain>
    </source>
</reference>
<evidence type="ECO:0000259" key="15">
    <source>
        <dbReference type="Pfam" id="PF07715"/>
    </source>
</evidence>
<keyword evidence="8 12" id="KW-0798">TonB box</keyword>
<evidence type="ECO:0000256" key="5">
    <source>
        <dbReference type="ARBA" id="ARBA00022692"/>
    </source>
</evidence>
<dbReference type="InterPro" id="IPR000531">
    <property type="entry name" value="Beta-barrel_TonB"/>
</dbReference>
<evidence type="ECO:0000256" key="8">
    <source>
        <dbReference type="ARBA" id="ARBA00023077"/>
    </source>
</evidence>
<feature type="chain" id="PRO_5045387277" evidence="13">
    <location>
        <begin position="22"/>
        <end position="814"/>
    </location>
</feature>
<dbReference type="Pfam" id="PF07715">
    <property type="entry name" value="Plug"/>
    <property type="match status" value="1"/>
</dbReference>
<keyword evidence="9 11" id="KW-0472">Membrane</keyword>
<dbReference type="PROSITE" id="PS52016">
    <property type="entry name" value="TONB_DEPENDENT_REC_3"/>
    <property type="match status" value="1"/>
</dbReference>
<evidence type="ECO:0000256" key="11">
    <source>
        <dbReference type="PROSITE-ProRule" id="PRU01360"/>
    </source>
</evidence>
<dbReference type="PANTHER" id="PTHR32552">
    <property type="entry name" value="FERRICHROME IRON RECEPTOR-RELATED"/>
    <property type="match status" value="1"/>
</dbReference>
<dbReference type="Proteomes" id="UP001215827">
    <property type="component" value="Chromosome"/>
</dbReference>
<sequence length="814" mass="89955">MKKFLLLSGVAIAAVAMPAHAQDAEAEDTDATAPLGGPVIVVTARKREEDLIDVPLSITALGAEEIDEAGIDNISDVALQTPGFSFRQGFGRTGGGDGGASVRPSIRGMSNILGAPNAGFFVDGIFVSGNITSYQLENLERVEVIRGPQAALYGRQTFAGAVNFVTRKPDDTLRAGLEATVGQYDHYEVSGYVSTPLQTGVAALEVNGRYYSFGGDYRNADNGKRDINAQQSWNVGAKLRLTPSEEFEAIVGIAYGEDRDKGYATYKFGSNNLNCFEPVVTGAFFGIPLSSTRSRGYFCGEIEQPDTLAYNNDELEELGYRGLTRDYWRTDLTLNYYFPSGWQLTSITAYNGSDNINGFDNDLFPTDTPSLSIGASSTSDFSQNVRLLSPQEGRIRGLVGAYYYRQRDGEGFDVETDWADPRLGQKYRYDSDDGVNNWAVYGMVEFDVTDALTVSAEARYQEDKIFASLESNGESAAVTPATGQRSEKYTAFLPRFTARYELTPDWNLYAAVAKGNKPGGFNDLPTNIVQSFLDDFLADGIDTFDEEQVWSYELGTKGLIPGTGLSFNVAGFYLDWTSQQLTQSQPYQQASNGAFTTTPFIVNAGASEIKGFELELFGRIAPWFDVRLGYAYNDATFKDFYDENTEELLDTDGRPSFLDADFTVPNPADVDGPNGQVAGNRLPQTPVHQINASGTLRFPMSDRATVFLRNDVQYESNRYAQVHNLAKTGDSYNWNIRAGFEIGDITVTGFVDNVLEDKTPLVVTRLFDFNRGLLVPDPVRRFIFLPNRRFTFYRDFIVGAPRKRQFGVTVNWRF</sequence>
<keyword evidence="5 11" id="KW-0812">Transmembrane</keyword>
<keyword evidence="13" id="KW-0732">Signal</keyword>
<keyword evidence="2 11" id="KW-0813">Transport</keyword>
<evidence type="ECO:0000256" key="1">
    <source>
        <dbReference type="ARBA" id="ARBA00004571"/>
    </source>
</evidence>
<evidence type="ECO:0000313" key="16">
    <source>
        <dbReference type="EMBL" id="WFL76329.1"/>
    </source>
</evidence>
<keyword evidence="7" id="KW-0406">Ion transport</keyword>
<evidence type="ECO:0000256" key="9">
    <source>
        <dbReference type="ARBA" id="ARBA00023136"/>
    </source>
</evidence>
<feature type="signal peptide" evidence="13">
    <location>
        <begin position="1"/>
        <end position="21"/>
    </location>
</feature>
<dbReference type="PANTHER" id="PTHR32552:SF81">
    <property type="entry name" value="TONB-DEPENDENT OUTER MEMBRANE RECEPTOR"/>
    <property type="match status" value="1"/>
</dbReference>
<keyword evidence="16" id="KW-0675">Receptor</keyword>
<dbReference type="InterPro" id="IPR036942">
    <property type="entry name" value="Beta-barrel_TonB_sf"/>
</dbReference>
<protein>
    <submittedName>
        <fullName evidence="16">TonB-dependent receptor</fullName>
    </submittedName>
</protein>
<name>A0ABY8FMS6_9SPHN</name>
<evidence type="ECO:0000256" key="6">
    <source>
        <dbReference type="ARBA" id="ARBA00023004"/>
    </source>
</evidence>
<dbReference type="InterPro" id="IPR012910">
    <property type="entry name" value="Plug_dom"/>
</dbReference>
<evidence type="ECO:0000256" key="3">
    <source>
        <dbReference type="ARBA" id="ARBA00022452"/>
    </source>
</evidence>
<evidence type="ECO:0000256" key="12">
    <source>
        <dbReference type="RuleBase" id="RU003357"/>
    </source>
</evidence>
<evidence type="ECO:0000259" key="14">
    <source>
        <dbReference type="Pfam" id="PF00593"/>
    </source>
</evidence>
<dbReference type="SUPFAM" id="SSF56935">
    <property type="entry name" value="Porins"/>
    <property type="match status" value="1"/>
</dbReference>
<dbReference type="Pfam" id="PF00593">
    <property type="entry name" value="TonB_dep_Rec_b-barrel"/>
    <property type="match status" value="1"/>
</dbReference>
<keyword evidence="6" id="KW-0408">Iron</keyword>
<gene>
    <name evidence="16" type="ORF">P7228_09995</name>
</gene>
<keyword evidence="17" id="KW-1185">Reference proteome</keyword>
<evidence type="ECO:0000256" key="2">
    <source>
        <dbReference type="ARBA" id="ARBA00022448"/>
    </source>
</evidence>
<comment type="similarity">
    <text evidence="11 12">Belongs to the TonB-dependent receptor family.</text>
</comment>
<dbReference type="EMBL" id="CP121106">
    <property type="protein sequence ID" value="WFL76329.1"/>
    <property type="molecule type" value="Genomic_DNA"/>
</dbReference>
<evidence type="ECO:0000256" key="7">
    <source>
        <dbReference type="ARBA" id="ARBA00023065"/>
    </source>
</evidence>
<evidence type="ECO:0000256" key="13">
    <source>
        <dbReference type="SAM" id="SignalP"/>
    </source>
</evidence>
<evidence type="ECO:0000256" key="4">
    <source>
        <dbReference type="ARBA" id="ARBA00022496"/>
    </source>
</evidence>
<organism evidence="16 17">
    <name type="scientific">Altererythrobacter arenosus</name>
    <dbReference type="NCBI Taxonomy" id="3032592"/>
    <lineage>
        <taxon>Bacteria</taxon>
        <taxon>Pseudomonadati</taxon>
        <taxon>Pseudomonadota</taxon>
        <taxon>Alphaproteobacteria</taxon>
        <taxon>Sphingomonadales</taxon>
        <taxon>Erythrobacteraceae</taxon>
        <taxon>Altererythrobacter</taxon>
    </lineage>
</organism>
<accession>A0ABY8FMS6</accession>
<dbReference type="RefSeq" id="WP_278015095.1">
    <property type="nucleotide sequence ID" value="NZ_CP121106.1"/>
</dbReference>
<evidence type="ECO:0000256" key="10">
    <source>
        <dbReference type="ARBA" id="ARBA00023237"/>
    </source>
</evidence>
<comment type="subcellular location">
    <subcellularLocation>
        <location evidence="1 11">Cell outer membrane</location>
        <topology evidence="1 11">Multi-pass membrane protein</topology>
    </subcellularLocation>
</comment>
<feature type="domain" description="TonB-dependent receptor plug" evidence="15">
    <location>
        <begin position="51"/>
        <end position="161"/>
    </location>
</feature>
<evidence type="ECO:0000313" key="17">
    <source>
        <dbReference type="Proteomes" id="UP001215827"/>
    </source>
</evidence>
<keyword evidence="3 11" id="KW-1134">Transmembrane beta strand</keyword>